<keyword evidence="2" id="KW-0645">Protease</keyword>
<dbReference type="Proteomes" id="UP000247498">
    <property type="component" value="Unassembled WGS sequence"/>
</dbReference>
<dbReference type="GO" id="GO:0006508">
    <property type="term" value="P:proteolysis"/>
    <property type="evidence" value="ECO:0007669"/>
    <property type="project" value="UniProtKB-KW"/>
</dbReference>
<evidence type="ECO:0000259" key="9">
    <source>
        <dbReference type="Pfam" id="PF00326"/>
    </source>
</evidence>
<dbReference type="InParanoid" id="A0A2V0NMX0"/>
<dbReference type="InterPro" id="IPR001375">
    <property type="entry name" value="Peptidase_S9_cat"/>
</dbReference>
<keyword evidence="3" id="KW-0378">Hydrolase</keyword>
<dbReference type="InterPro" id="IPR029058">
    <property type="entry name" value="AB_hydrolase_fold"/>
</dbReference>
<protein>
    <recommendedName>
        <fullName evidence="5">Prolyl endopeptidase-like</fullName>
    </recommendedName>
    <alternativeName>
        <fullName evidence="6">Prolylendopeptidase-like</fullName>
    </alternativeName>
</protein>
<dbReference type="SUPFAM" id="SSF50993">
    <property type="entry name" value="Peptidase/esterase 'gauge' domain"/>
    <property type="match status" value="1"/>
</dbReference>
<feature type="region of interest" description="Disordered" evidence="8">
    <location>
        <begin position="784"/>
        <end position="856"/>
    </location>
</feature>
<feature type="compositionally biased region" description="Polar residues" evidence="8">
    <location>
        <begin position="836"/>
        <end position="854"/>
    </location>
</feature>
<dbReference type="FunCoup" id="A0A2V0NMX0">
    <property type="interactions" value="1284"/>
</dbReference>
<reference evidence="12 13" key="1">
    <citation type="journal article" date="2018" name="Sci. Rep.">
        <title>Raphidocelis subcapitata (=Pseudokirchneriella subcapitata) provides an insight into genome evolution and environmental adaptations in the Sphaeropleales.</title>
        <authorList>
            <person name="Suzuki S."/>
            <person name="Yamaguchi H."/>
            <person name="Nakajima N."/>
            <person name="Kawachi M."/>
        </authorList>
    </citation>
    <scope>NUCLEOTIDE SEQUENCE [LARGE SCALE GENOMIC DNA]</scope>
    <source>
        <strain evidence="12 13">NIES-35</strain>
    </source>
</reference>
<dbReference type="PANTHER" id="PTHR11757:SF19">
    <property type="entry name" value="PROLYL ENDOPEPTIDASE-LIKE"/>
    <property type="match status" value="1"/>
</dbReference>
<dbReference type="SUPFAM" id="SSF54736">
    <property type="entry name" value="ClpS-like"/>
    <property type="match status" value="1"/>
</dbReference>
<evidence type="ECO:0000256" key="6">
    <source>
        <dbReference type="ARBA" id="ARBA00042165"/>
    </source>
</evidence>
<evidence type="ECO:0000259" key="11">
    <source>
        <dbReference type="Pfam" id="PF02897"/>
    </source>
</evidence>
<dbReference type="AlphaFoldDB" id="A0A2V0NMX0"/>
<sequence>MGGPQGVAVAAAAAAAGAAAGYVLGRRSGDGGLRRMLNGNYSWMSSGERALAGGLASNGHGHLLRGWPRPGVRDEQKRRLLAAAAARLGGAGGELEEARLQVLQPPTAPKRPHAIEAHNDARPDDYYWLRDDARKDGDVIAYLKAENEYTEAVLEDTKQLQDKLYREMRGRIKEEDVSVPTRYKGYWYYSRTAEGQQYKVHCRVAVPPGAGPHDERDAPPGGPGPGGAFVGEEVLLDENARKEEGGHKFYMVSAVEESPDQRLLAWAEDTVGGEKYALHVKFYTLKDHLDRPYRVMRHRIGTPPSQDVLVYEEGDEAFYVGIGRDSSDEMLYIHSGSAVTSEVRFLPADDPTGEFRVVLPRQQDVEYSVSHHPGPKGQEGGGWFLLTIRDAEHPNSEVRAAPVADPAAQTVVVPHRPDVKIEAASASAKYATLNERADAATRVVVHRLPPGGAAPDGPFGAGEVMAFDEAVYSLSGGLTGEFDSDVLRLHYDSLTTPHSVIDHHIPSGRRATRKVHPVLGGFSRDDYESERLWAAAPDGTRVPVSVVYRKGLYKRDGTGCMLLHGYGSYEHSYDPSFDSKALSLLDRGWAVGIAHIRGGGDMGRLWYEDGKYLKKKNTFTDFIACAQHLVDNGYTSPQSLCIEGRSAGGLLMGAVLNMRPDLFHAALAGVPFVDCLTTMLDETIPLTTIEWEEWGNPSQPEYYDYMNYPNILVTAGLHDPRVGYWEPAKWVAKLRSLKTDSNLLLLKTELGAGHFSVTGRFERLKEVALEYAFLLKASGQLDAQPAPGSGATAAAAAAADGSAPVGQQLPPPPRAGGSVSGRRRAVQTQAGGSGLLENSTLTTPGKSSESSTTKPPIYKVMLHNDDHNRREYVVKVLVKVVEGLDVDAAVVVMQTAHESGVSLVLACAQELAEGYVQSLRINGLISTLEPGH</sequence>
<evidence type="ECO:0000259" key="10">
    <source>
        <dbReference type="Pfam" id="PF02617"/>
    </source>
</evidence>
<comment type="function">
    <text evidence="7">Serine peptidase whose precise substrate specificity remains unclear. Does not cleave peptides after a arginine or lysine residue. Regulates trans-Golgi network morphology and sorting by regulating the membrane binding of the AP-1 complex. May play a role in the regulation of synaptic vesicle exocytosis.</text>
</comment>
<evidence type="ECO:0000256" key="2">
    <source>
        <dbReference type="ARBA" id="ARBA00022670"/>
    </source>
</evidence>
<accession>A0A2V0NMX0</accession>
<dbReference type="GO" id="GO:0030163">
    <property type="term" value="P:protein catabolic process"/>
    <property type="evidence" value="ECO:0007669"/>
    <property type="project" value="InterPro"/>
</dbReference>
<feature type="compositionally biased region" description="Low complexity" evidence="8">
    <location>
        <begin position="784"/>
        <end position="804"/>
    </location>
</feature>
<dbReference type="Pfam" id="PF02617">
    <property type="entry name" value="ClpS"/>
    <property type="match status" value="1"/>
</dbReference>
<comment type="caution">
    <text evidence="12">The sequence shown here is derived from an EMBL/GenBank/DDBJ whole genome shotgun (WGS) entry which is preliminary data.</text>
</comment>
<dbReference type="Pfam" id="PF00326">
    <property type="entry name" value="Peptidase_S9"/>
    <property type="match status" value="1"/>
</dbReference>
<evidence type="ECO:0000256" key="4">
    <source>
        <dbReference type="ARBA" id="ARBA00022825"/>
    </source>
</evidence>
<dbReference type="Pfam" id="PF02897">
    <property type="entry name" value="Peptidase_S9_N"/>
    <property type="match status" value="2"/>
</dbReference>
<evidence type="ECO:0000256" key="7">
    <source>
        <dbReference type="ARBA" id="ARBA00045448"/>
    </source>
</evidence>
<dbReference type="EMBL" id="BDRX01000007">
    <property type="protein sequence ID" value="GBF88888.1"/>
    <property type="molecule type" value="Genomic_DNA"/>
</dbReference>
<evidence type="ECO:0000313" key="13">
    <source>
        <dbReference type="Proteomes" id="UP000247498"/>
    </source>
</evidence>
<dbReference type="Gene3D" id="3.30.1390.10">
    <property type="match status" value="1"/>
</dbReference>
<organism evidence="12 13">
    <name type="scientific">Raphidocelis subcapitata</name>
    <dbReference type="NCBI Taxonomy" id="307507"/>
    <lineage>
        <taxon>Eukaryota</taxon>
        <taxon>Viridiplantae</taxon>
        <taxon>Chlorophyta</taxon>
        <taxon>core chlorophytes</taxon>
        <taxon>Chlorophyceae</taxon>
        <taxon>CS clade</taxon>
        <taxon>Sphaeropleales</taxon>
        <taxon>Selenastraceae</taxon>
        <taxon>Raphidocelis</taxon>
    </lineage>
</organism>
<proteinExistence type="inferred from homology"/>
<dbReference type="InterPro" id="IPR002470">
    <property type="entry name" value="Peptidase_S9A"/>
</dbReference>
<evidence type="ECO:0000256" key="3">
    <source>
        <dbReference type="ARBA" id="ARBA00022801"/>
    </source>
</evidence>
<dbReference type="InterPro" id="IPR003769">
    <property type="entry name" value="ClpS_core"/>
</dbReference>
<gene>
    <name evidence="12" type="ORF">Rsub_01387</name>
</gene>
<name>A0A2V0NMX0_9CHLO</name>
<evidence type="ECO:0000256" key="1">
    <source>
        <dbReference type="ARBA" id="ARBA00005228"/>
    </source>
</evidence>
<feature type="domain" description="Peptidase S9 prolyl oligopeptidase catalytic" evidence="9">
    <location>
        <begin position="575"/>
        <end position="779"/>
    </location>
</feature>
<dbReference type="PANTHER" id="PTHR11757">
    <property type="entry name" value="PROTEASE FAMILY S9A OLIGOPEPTIDASE"/>
    <property type="match status" value="1"/>
</dbReference>
<keyword evidence="13" id="KW-1185">Reference proteome</keyword>
<feature type="domain" description="Peptidase S9A N-terminal" evidence="11">
    <location>
        <begin position="106"/>
        <end position="281"/>
    </location>
</feature>
<evidence type="ECO:0000256" key="8">
    <source>
        <dbReference type="SAM" id="MobiDB-lite"/>
    </source>
</evidence>
<feature type="domain" description="Peptidase S9A N-terminal" evidence="11">
    <location>
        <begin position="282"/>
        <end position="514"/>
    </location>
</feature>
<evidence type="ECO:0000256" key="5">
    <source>
        <dbReference type="ARBA" id="ARBA00039290"/>
    </source>
</evidence>
<evidence type="ECO:0000313" key="12">
    <source>
        <dbReference type="EMBL" id="GBF88888.1"/>
    </source>
</evidence>
<dbReference type="OrthoDB" id="248387at2759"/>
<feature type="region of interest" description="Disordered" evidence="8">
    <location>
        <begin position="207"/>
        <end position="229"/>
    </location>
</feature>
<dbReference type="PRINTS" id="PR00862">
    <property type="entry name" value="PROLIGOPTASE"/>
</dbReference>
<dbReference type="InterPro" id="IPR051543">
    <property type="entry name" value="Serine_Peptidase_S9A"/>
</dbReference>
<dbReference type="SUPFAM" id="SSF53474">
    <property type="entry name" value="alpha/beta-Hydrolases"/>
    <property type="match status" value="1"/>
</dbReference>
<dbReference type="Gene3D" id="2.130.10.120">
    <property type="entry name" value="Prolyl oligopeptidase, N-terminal domain"/>
    <property type="match status" value="2"/>
</dbReference>
<comment type="similarity">
    <text evidence="1">Belongs to the peptidase S9A family.</text>
</comment>
<dbReference type="GO" id="GO:0004252">
    <property type="term" value="F:serine-type endopeptidase activity"/>
    <property type="evidence" value="ECO:0007669"/>
    <property type="project" value="InterPro"/>
</dbReference>
<keyword evidence="4" id="KW-0720">Serine protease</keyword>
<dbReference type="Gene3D" id="3.40.50.1820">
    <property type="entry name" value="alpha/beta hydrolase"/>
    <property type="match status" value="2"/>
</dbReference>
<feature type="domain" description="Adaptor protein ClpS core" evidence="10">
    <location>
        <begin position="854"/>
        <end position="920"/>
    </location>
</feature>
<dbReference type="InterPro" id="IPR023302">
    <property type="entry name" value="Pept_S9A_N"/>
</dbReference>
<dbReference type="InterPro" id="IPR014719">
    <property type="entry name" value="Ribosomal_bL12_C/ClpS-like"/>
</dbReference>